<accession>A0A0E0JYI0</accession>
<reference evidence="2" key="2">
    <citation type="submission" date="2018-05" db="EMBL/GenBank/DDBJ databases">
        <title>OpunRS2 (Oryza punctata Reference Sequence Version 2).</title>
        <authorList>
            <person name="Zhang J."/>
            <person name="Kudrna D."/>
            <person name="Lee S."/>
            <person name="Talag J."/>
            <person name="Welchert J."/>
            <person name="Wing R.A."/>
        </authorList>
    </citation>
    <scope>NUCLEOTIDE SEQUENCE [LARGE SCALE GENOMIC DNA]</scope>
</reference>
<dbReference type="Gramene" id="OPUNC02G11010.1">
    <property type="protein sequence ID" value="OPUNC02G11010.1"/>
    <property type="gene ID" value="OPUNC02G11010"/>
</dbReference>
<evidence type="ECO:0000313" key="3">
    <source>
        <dbReference type="Proteomes" id="UP000026962"/>
    </source>
</evidence>
<reference evidence="2" key="1">
    <citation type="submission" date="2015-04" db="UniProtKB">
        <authorList>
            <consortium name="EnsemblPlants"/>
        </authorList>
    </citation>
    <scope>IDENTIFICATION</scope>
</reference>
<name>A0A0E0JYI0_ORYPU</name>
<feature type="region of interest" description="Disordered" evidence="1">
    <location>
        <begin position="122"/>
        <end position="146"/>
    </location>
</feature>
<evidence type="ECO:0008006" key="4">
    <source>
        <dbReference type="Google" id="ProtNLM"/>
    </source>
</evidence>
<keyword evidence="3" id="KW-1185">Reference proteome</keyword>
<dbReference type="AlphaFoldDB" id="A0A0E0JYI0"/>
<feature type="region of interest" description="Disordered" evidence="1">
    <location>
        <begin position="84"/>
        <end position="107"/>
    </location>
</feature>
<evidence type="ECO:0000313" key="2">
    <source>
        <dbReference type="EnsemblPlants" id="OPUNC02G11010.1"/>
    </source>
</evidence>
<proteinExistence type="predicted"/>
<organism evidence="2">
    <name type="scientific">Oryza punctata</name>
    <name type="common">Red rice</name>
    <dbReference type="NCBI Taxonomy" id="4537"/>
    <lineage>
        <taxon>Eukaryota</taxon>
        <taxon>Viridiplantae</taxon>
        <taxon>Streptophyta</taxon>
        <taxon>Embryophyta</taxon>
        <taxon>Tracheophyta</taxon>
        <taxon>Spermatophyta</taxon>
        <taxon>Magnoliopsida</taxon>
        <taxon>Liliopsida</taxon>
        <taxon>Poales</taxon>
        <taxon>Poaceae</taxon>
        <taxon>BOP clade</taxon>
        <taxon>Oryzoideae</taxon>
        <taxon>Oryzeae</taxon>
        <taxon>Oryzinae</taxon>
        <taxon>Oryza</taxon>
    </lineage>
</organism>
<protein>
    <recommendedName>
        <fullName evidence="4">DUF834 domain-containing protein</fullName>
    </recommendedName>
</protein>
<dbReference type="Proteomes" id="UP000026962">
    <property type="component" value="Chromosome 2"/>
</dbReference>
<sequence length="146" mass="14921">MRRGQQHVDLRGAAVELLVEGTTVLGGDRWWRWRGDSRGEIWGDAEKDGRGSAEPVVEAEIAASAKGAGESEGSGETVVEAEIAGGTDGVEEGEGSGGGREGINDEGVSVSVAQFSGGATSLAAAAGDPCGEEGRRRLGRWVRGVA</sequence>
<dbReference type="EnsemblPlants" id="OPUNC02G11010.1">
    <property type="protein sequence ID" value="OPUNC02G11010.1"/>
    <property type="gene ID" value="OPUNC02G11010"/>
</dbReference>
<evidence type="ECO:0000256" key="1">
    <source>
        <dbReference type="SAM" id="MobiDB-lite"/>
    </source>
</evidence>
<dbReference type="HOGENOM" id="CLU_1780447_0_0_1"/>